<dbReference type="SMART" id="SM00248">
    <property type="entry name" value="ANK"/>
    <property type="match status" value="7"/>
</dbReference>
<dbReference type="OrthoDB" id="194358at2759"/>
<evidence type="ECO:0008006" key="8">
    <source>
        <dbReference type="Google" id="ProtNLM"/>
    </source>
</evidence>
<accession>A0A7R7XGW8</accession>
<dbReference type="PROSITE" id="PS50088">
    <property type="entry name" value="ANK_REPEAT"/>
    <property type="match status" value="5"/>
</dbReference>
<dbReference type="Gene3D" id="1.25.40.20">
    <property type="entry name" value="Ankyrin repeat-containing domain"/>
    <property type="match status" value="2"/>
</dbReference>
<dbReference type="PROSITE" id="PS50297">
    <property type="entry name" value="ANK_REP_REGION"/>
    <property type="match status" value="4"/>
</dbReference>
<reference evidence="6" key="1">
    <citation type="submission" date="2021-01" db="EMBL/GenBank/DDBJ databases">
        <authorList>
            <consortium name="Aspergillus puulaauensis MK2 genome sequencing consortium"/>
            <person name="Kazuki M."/>
            <person name="Futagami T."/>
        </authorList>
    </citation>
    <scope>NUCLEOTIDE SEQUENCE</scope>
    <source>
        <strain evidence="6">MK2</strain>
    </source>
</reference>
<dbReference type="EMBL" id="AP024444">
    <property type="protein sequence ID" value="BCS21079.1"/>
    <property type="molecule type" value="Genomic_DNA"/>
</dbReference>
<dbReference type="InterPro" id="IPR053137">
    <property type="entry name" value="NLR-like"/>
</dbReference>
<feature type="region of interest" description="Disordered" evidence="3">
    <location>
        <begin position="1"/>
        <end position="30"/>
    </location>
</feature>
<dbReference type="Gene3D" id="3.40.50.1580">
    <property type="entry name" value="Nucleoside phosphorylase domain"/>
    <property type="match status" value="1"/>
</dbReference>
<dbReference type="AlphaFoldDB" id="A0A7R7XGW8"/>
<dbReference type="PRINTS" id="PR01415">
    <property type="entry name" value="ANKYRIN"/>
</dbReference>
<dbReference type="Pfam" id="PF24883">
    <property type="entry name" value="NPHP3_N"/>
    <property type="match status" value="1"/>
</dbReference>
<feature type="repeat" description="ANK" evidence="2">
    <location>
        <begin position="1149"/>
        <end position="1181"/>
    </location>
</feature>
<dbReference type="InterPro" id="IPR056884">
    <property type="entry name" value="NPHP3-like_N"/>
</dbReference>
<dbReference type="GeneID" id="64971084"/>
<feature type="domain" description="Nucleoside phosphorylase" evidence="4">
    <location>
        <begin position="36"/>
        <end position="314"/>
    </location>
</feature>
<dbReference type="GO" id="GO:0009116">
    <property type="term" value="P:nucleoside metabolic process"/>
    <property type="evidence" value="ECO:0007669"/>
    <property type="project" value="InterPro"/>
</dbReference>
<dbReference type="KEGG" id="apuu:APUU_21511S"/>
<evidence type="ECO:0000313" key="6">
    <source>
        <dbReference type="EMBL" id="BCS21079.1"/>
    </source>
</evidence>
<dbReference type="SUPFAM" id="SSF53167">
    <property type="entry name" value="Purine and uridine phosphorylases"/>
    <property type="match status" value="1"/>
</dbReference>
<evidence type="ECO:0000313" key="7">
    <source>
        <dbReference type="Proteomes" id="UP000654913"/>
    </source>
</evidence>
<dbReference type="SUPFAM" id="SSF52540">
    <property type="entry name" value="P-loop containing nucleoside triphosphate hydrolases"/>
    <property type="match status" value="1"/>
</dbReference>
<dbReference type="Pfam" id="PF01048">
    <property type="entry name" value="PNP_UDP_1"/>
    <property type="match status" value="1"/>
</dbReference>
<name>A0A7R7XGW8_9EURO</name>
<dbReference type="Pfam" id="PF12796">
    <property type="entry name" value="Ank_2"/>
    <property type="match status" value="3"/>
</dbReference>
<evidence type="ECO:0000256" key="3">
    <source>
        <dbReference type="SAM" id="MobiDB-lite"/>
    </source>
</evidence>
<sequence>MAIDNQDHLSIAHPPKRQKPPQNDTPPRLSHDSYSVAWICALPIEMAAARAMLDETHETLPTDADDTNTYVLGQIVKHNIVIACLPATQYGTNNAANVATNLTRTFPSIRVGLMVGIGGGVPGSSDVRLGDVVVGTRVMQYDLGKVVGVGQLQRTAVPRIPHHLLGTAVSSLRAKHELGPSRVSAILQEKLRSYPGYARPALPDLLFEAAYDHVSLTANCDDCNQCKLLPRGRRTSDDVMIHYGTIASGNQVMRSGKMRDEVAGQLDVICFEMEAAGLMDILPCLSIRGICDYSDSHKTKNWQRYAAAVAAAYATELIEVLSVSTNHRKVEDVPDHSSTSEHREKWLDSLRFKRMEVREKTIAKEHARTCEWLLDHPGYNTWNDQEQQSQHNGFLWISGKPGAGKSTLMKFAFLKMKTQARSQNFLTASFFFNARGEFLERSIFGMYRSLLVQLLEGYPDLQVVLDNPDLVSPEENSLSLNAFMELLANAVMDLRDRQFVCFIDALDECDEQQVVDMVWYFEELAEQSASAGVQFRVCFSSRHYPHIAIERGIRLILEDQSGHATDMASYVDSRLCIKDKVLLRELRQKILEKAAGVFMWTVLVVHILNKEDRHGGLALRKRLAEIPSDLSELFRDILKRDNENVEQFVLATLWILYAKRPLRPNEFQHALWSGLRLRDVVDPQPPDFTTIDAEDRAGRLEEYVVSASKGLAEVTKSTQPTVQFIHESVRDFLVKDKGLLEFCPGLGVDFEGSSHERLKQCCYAYINDDFTRLSVDEMQPAEADTADRISLLLKRHPFLQYAAQQVLHHANAAATAIPQDEFLFTFCISDWVRISNLFQLNKHWHYTPSASMFYILAERGYSELIRTRLRRDSHILIPGERYEYPLFAALANSHLDAAVALLNLPSKIYNGIDITRGLVKRKGLKFYTKRTPLSWAVQEGRMEIVELLLQYGAPVDEMDARGRTPLSYACENGIENMARLFIQRGADVNSCNIRRGTALSLACANSLLDLRILHFEEGRFVITRDINGGTPLFWAARNCDLQTARLLIDKGADVNVRDTWGNTPLFYAARANNWDRRSHKVYKAKSIHDRPALGEPVSFCKFLLDQGADIHAINNDGNTPLAISAESGHSAVVSLLISKGANVNSRDNKGRTALSHAARKACEAYTKLLLDNGADPPAGDLEAPFSKHANVCMLLIGHGADPNARNAMEESPLHLAIRRC</sequence>
<dbReference type="PANTHER" id="PTHR46082">
    <property type="entry name" value="ATP/GTP-BINDING PROTEIN-RELATED"/>
    <property type="match status" value="1"/>
</dbReference>
<keyword evidence="1" id="KW-0677">Repeat</keyword>
<gene>
    <name evidence="6" type="ORF">APUU_21511S</name>
</gene>
<protein>
    <recommendedName>
        <fullName evidence="8">Nucleoside phosphorylase domain-containing protein</fullName>
    </recommendedName>
</protein>
<dbReference type="InterPro" id="IPR035994">
    <property type="entry name" value="Nucleoside_phosphorylase_sf"/>
</dbReference>
<keyword evidence="7" id="KW-1185">Reference proteome</keyword>
<dbReference type="SUPFAM" id="SSF48403">
    <property type="entry name" value="Ankyrin repeat"/>
    <property type="match status" value="2"/>
</dbReference>
<organism evidence="6 7">
    <name type="scientific">Aspergillus puulaauensis</name>
    <dbReference type="NCBI Taxonomy" id="1220207"/>
    <lineage>
        <taxon>Eukaryota</taxon>
        <taxon>Fungi</taxon>
        <taxon>Dikarya</taxon>
        <taxon>Ascomycota</taxon>
        <taxon>Pezizomycotina</taxon>
        <taxon>Eurotiomycetes</taxon>
        <taxon>Eurotiomycetidae</taxon>
        <taxon>Eurotiales</taxon>
        <taxon>Aspergillaceae</taxon>
        <taxon>Aspergillus</taxon>
    </lineage>
</organism>
<evidence type="ECO:0000259" key="4">
    <source>
        <dbReference type="Pfam" id="PF01048"/>
    </source>
</evidence>
<evidence type="ECO:0000256" key="2">
    <source>
        <dbReference type="PROSITE-ProRule" id="PRU00023"/>
    </source>
</evidence>
<feature type="repeat" description="ANK" evidence="2">
    <location>
        <begin position="961"/>
        <end position="993"/>
    </location>
</feature>
<evidence type="ECO:0000256" key="1">
    <source>
        <dbReference type="ARBA" id="ARBA00022737"/>
    </source>
</evidence>
<dbReference type="InterPro" id="IPR002110">
    <property type="entry name" value="Ankyrin_rpt"/>
</dbReference>
<feature type="repeat" description="ANK" evidence="2">
    <location>
        <begin position="928"/>
        <end position="960"/>
    </location>
</feature>
<dbReference type="RefSeq" id="XP_041553273.1">
    <property type="nucleotide sequence ID" value="XM_041700271.1"/>
</dbReference>
<dbReference type="GO" id="GO:0003824">
    <property type="term" value="F:catalytic activity"/>
    <property type="evidence" value="ECO:0007669"/>
    <property type="project" value="InterPro"/>
</dbReference>
<proteinExistence type="predicted"/>
<dbReference type="PANTHER" id="PTHR46082:SF11">
    <property type="entry name" value="AAA+ ATPASE DOMAIN-CONTAINING PROTEIN-RELATED"/>
    <property type="match status" value="1"/>
</dbReference>
<dbReference type="InterPro" id="IPR000845">
    <property type="entry name" value="Nucleoside_phosphorylase_d"/>
</dbReference>
<dbReference type="Proteomes" id="UP000654913">
    <property type="component" value="Chromosome 2"/>
</dbReference>
<feature type="repeat" description="ANK" evidence="2">
    <location>
        <begin position="1027"/>
        <end position="1059"/>
    </location>
</feature>
<keyword evidence="2" id="KW-0040">ANK repeat</keyword>
<dbReference type="Gene3D" id="3.40.50.300">
    <property type="entry name" value="P-loop containing nucleotide triphosphate hydrolases"/>
    <property type="match status" value="1"/>
</dbReference>
<dbReference type="InterPro" id="IPR036770">
    <property type="entry name" value="Ankyrin_rpt-contain_sf"/>
</dbReference>
<dbReference type="InterPro" id="IPR027417">
    <property type="entry name" value="P-loop_NTPase"/>
</dbReference>
<feature type="domain" description="Nephrocystin 3-like N-terminal" evidence="5">
    <location>
        <begin position="369"/>
        <end position="542"/>
    </location>
</feature>
<reference evidence="6" key="2">
    <citation type="submission" date="2021-02" db="EMBL/GenBank/DDBJ databases">
        <title>Aspergillus puulaauensis MK2 genome sequence.</title>
        <authorList>
            <person name="Futagami T."/>
            <person name="Mori K."/>
            <person name="Kadooka C."/>
            <person name="Tanaka T."/>
        </authorList>
    </citation>
    <scope>NUCLEOTIDE SEQUENCE</scope>
    <source>
        <strain evidence="6">MK2</strain>
    </source>
</reference>
<evidence type="ECO:0000259" key="5">
    <source>
        <dbReference type="Pfam" id="PF24883"/>
    </source>
</evidence>
<feature type="repeat" description="ANK" evidence="2">
    <location>
        <begin position="1116"/>
        <end position="1148"/>
    </location>
</feature>